<proteinExistence type="predicted"/>
<evidence type="ECO:0000313" key="2">
    <source>
        <dbReference type="Proteomes" id="UP001155380"/>
    </source>
</evidence>
<name>A0AAJ1C1F2_9HYPH</name>
<comment type="caution">
    <text evidence="1">The sequence shown here is derived from an EMBL/GenBank/DDBJ whole genome shotgun (WGS) entry which is preliminary data.</text>
</comment>
<accession>A0AAJ1C1F2</accession>
<sequence length="60" mass="6684">RDFVASSAAALVSERMYNPTPSIKSTPSITKITKITQHIDYKTKSWNTHKHPADTAKPKS</sequence>
<gene>
    <name evidence="1" type="ORF">NBH21_25150</name>
</gene>
<dbReference type="RefSeq" id="WP_252759595.1">
    <property type="nucleotide sequence ID" value="NZ_JAMXLX010000015.1"/>
</dbReference>
<dbReference type="EMBL" id="JAMXLX010000015">
    <property type="protein sequence ID" value="MCO5960057.1"/>
    <property type="molecule type" value="Genomic_DNA"/>
</dbReference>
<protein>
    <submittedName>
        <fullName evidence="1">Uncharacterized protein</fullName>
    </submittedName>
</protein>
<evidence type="ECO:0000313" key="1">
    <source>
        <dbReference type="EMBL" id="MCO5960057.1"/>
    </source>
</evidence>
<reference evidence="1" key="1">
    <citation type="submission" date="2022-06" db="EMBL/GenBank/DDBJ databases">
        <authorList>
            <person name="Sun Q."/>
        </authorList>
    </citation>
    <scope>NUCLEOTIDE SEQUENCE</scope>
    <source>
        <strain evidence="1">S101</strain>
    </source>
</reference>
<dbReference type="Proteomes" id="UP001155380">
    <property type="component" value="Unassembled WGS sequence"/>
</dbReference>
<feature type="non-terminal residue" evidence="1">
    <location>
        <position position="1"/>
    </location>
</feature>
<organism evidence="1 2">
    <name type="scientific">Ciceribacter sichuanensis</name>
    <dbReference type="NCBI Taxonomy" id="2949647"/>
    <lineage>
        <taxon>Bacteria</taxon>
        <taxon>Pseudomonadati</taxon>
        <taxon>Pseudomonadota</taxon>
        <taxon>Alphaproteobacteria</taxon>
        <taxon>Hyphomicrobiales</taxon>
        <taxon>Rhizobiaceae</taxon>
        <taxon>Ciceribacter</taxon>
    </lineage>
</organism>
<dbReference type="AlphaFoldDB" id="A0AAJ1C1F2"/>